<keyword evidence="5" id="KW-0378">Hydrolase</keyword>
<keyword evidence="6" id="KW-0106">Calcium</keyword>
<dbReference type="InterPro" id="IPR035874">
    <property type="entry name" value="IDS"/>
</dbReference>
<feature type="domain" description="Sulfatase N-terminal" evidence="8">
    <location>
        <begin position="28"/>
        <end position="367"/>
    </location>
</feature>
<reference evidence="9" key="1">
    <citation type="submission" date="2020-09" db="EMBL/GenBank/DDBJ databases">
        <title>Pelagicoccus enzymogenes sp. nov. with an EPS production, isolated from marine sediment.</title>
        <authorList>
            <person name="Feng X."/>
        </authorList>
    </citation>
    <scope>NUCLEOTIDE SEQUENCE</scope>
    <source>
        <strain evidence="9">NFK12</strain>
    </source>
</reference>
<comment type="caution">
    <text evidence="9">The sequence shown here is derived from an EMBL/GenBank/DDBJ whole genome shotgun (WGS) entry which is preliminary data.</text>
</comment>
<comment type="cofactor">
    <cofactor evidence="1">
        <name>Ca(2+)</name>
        <dbReference type="ChEBI" id="CHEBI:29108"/>
    </cofactor>
</comment>
<keyword evidence="10" id="KW-1185">Reference proteome</keyword>
<dbReference type="GO" id="GO:0004423">
    <property type="term" value="F:iduronate-2-sulfatase activity"/>
    <property type="evidence" value="ECO:0007669"/>
    <property type="project" value="InterPro"/>
</dbReference>
<accession>A0A927IIT9</accession>
<evidence type="ECO:0000256" key="6">
    <source>
        <dbReference type="ARBA" id="ARBA00022837"/>
    </source>
</evidence>
<dbReference type="PANTHER" id="PTHR45953:SF1">
    <property type="entry name" value="IDURONATE 2-SULFATASE"/>
    <property type="match status" value="1"/>
</dbReference>
<protein>
    <submittedName>
        <fullName evidence="9">Sulfatase</fullName>
    </submittedName>
</protein>
<proteinExistence type="inferred from homology"/>
<evidence type="ECO:0000256" key="4">
    <source>
        <dbReference type="ARBA" id="ARBA00022729"/>
    </source>
</evidence>
<organism evidence="9 10">
    <name type="scientific">Pelagicoccus enzymogenes</name>
    <dbReference type="NCBI Taxonomy" id="2773457"/>
    <lineage>
        <taxon>Bacteria</taxon>
        <taxon>Pseudomonadati</taxon>
        <taxon>Verrucomicrobiota</taxon>
        <taxon>Opitutia</taxon>
        <taxon>Puniceicoccales</taxon>
        <taxon>Pelagicoccaceae</taxon>
        <taxon>Pelagicoccus</taxon>
    </lineage>
</organism>
<dbReference type="PANTHER" id="PTHR45953">
    <property type="entry name" value="IDURONATE 2-SULFATASE"/>
    <property type="match status" value="1"/>
</dbReference>
<dbReference type="CDD" id="cd16030">
    <property type="entry name" value="iduronate-2-sulfatase"/>
    <property type="match status" value="1"/>
</dbReference>
<dbReference type="Pfam" id="PF00884">
    <property type="entry name" value="Sulfatase"/>
    <property type="match status" value="1"/>
</dbReference>
<keyword evidence="3" id="KW-0479">Metal-binding</keyword>
<dbReference type="AlphaFoldDB" id="A0A927IIT9"/>
<evidence type="ECO:0000259" key="8">
    <source>
        <dbReference type="Pfam" id="PF00884"/>
    </source>
</evidence>
<keyword evidence="4 7" id="KW-0732">Signal</keyword>
<evidence type="ECO:0000256" key="5">
    <source>
        <dbReference type="ARBA" id="ARBA00022801"/>
    </source>
</evidence>
<dbReference type="GO" id="GO:0046872">
    <property type="term" value="F:metal ion binding"/>
    <property type="evidence" value="ECO:0007669"/>
    <property type="project" value="UniProtKB-KW"/>
</dbReference>
<dbReference type="InterPro" id="IPR017850">
    <property type="entry name" value="Alkaline_phosphatase_core_sf"/>
</dbReference>
<evidence type="ECO:0000256" key="2">
    <source>
        <dbReference type="ARBA" id="ARBA00008779"/>
    </source>
</evidence>
<evidence type="ECO:0000256" key="7">
    <source>
        <dbReference type="SAM" id="SignalP"/>
    </source>
</evidence>
<dbReference type="EMBL" id="JACYFG010000051">
    <property type="protein sequence ID" value="MBD5781606.1"/>
    <property type="molecule type" value="Genomic_DNA"/>
</dbReference>
<dbReference type="Proteomes" id="UP000622317">
    <property type="component" value="Unassembled WGS sequence"/>
</dbReference>
<dbReference type="InterPro" id="IPR000917">
    <property type="entry name" value="Sulfatase_N"/>
</dbReference>
<evidence type="ECO:0000256" key="3">
    <source>
        <dbReference type="ARBA" id="ARBA00022723"/>
    </source>
</evidence>
<dbReference type="SUPFAM" id="SSF53649">
    <property type="entry name" value="Alkaline phosphatase-like"/>
    <property type="match status" value="1"/>
</dbReference>
<comment type="similarity">
    <text evidence="2">Belongs to the sulfatase family.</text>
</comment>
<evidence type="ECO:0000256" key="1">
    <source>
        <dbReference type="ARBA" id="ARBA00001913"/>
    </source>
</evidence>
<dbReference type="GO" id="GO:0005737">
    <property type="term" value="C:cytoplasm"/>
    <property type="evidence" value="ECO:0007669"/>
    <property type="project" value="TreeGrafter"/>
</dbReference>
<gene>
    <name evidence="9" type="ORF">IEN85_19045</name>
</gene>
<name>A0A927IIT9_9BACT</name>
<dbReference type="Gene3D" id="3.40.720.10">
    <property type="entry name" value="Alkaline Phosphatase, subunit A"/>
    <property type="match status" value="1"/>
</dbReference>
<evidence type="ECO:0000313" key="9">
    <source>
        <dbReference type="EMBL" id="MBD5781606.1"/>
    </source>
</evidence>
<sequence length="485" mass="54355">MRCSMRSKSLAVLVAGCLAASASGDQKPNVLFIAVDDLNDWVGTLGGHPQAQTPHIDRLASKGTLFENAHCQSPVCQSSRSSLMTSRFPHRTGIYFLNPDIDGSPALEGVVTLPERFASEGYEVLAGGKLFHNRDNRRIFETIGTYLDENGGFGPFPEEKISDPFSMKLWDWGAFPANGEDMTDDRLARWAVDELQREREDPFFLAVGFYRPHVPMYAPQKWFDLFPSEEVLLPQVVADDRSDLSEYAKNLTTLKHIAPTHQWMEDNGEWQHAVQAYLASIAYVDDCVGRVLGALEASEHYENTIIVLFGDHGFHLGEKERWAKRTLWEDGLRVPLIVSTPQSRKAARANQPVGLIDIYPTLLDLCGFDSDDSLDGDSLVPILADSRALWDRPILSTYGPGNHSVRSERYRYIRYKDGSEELYDHYDDPHEWRNLAGNSAFKNTKEDLAKWIPPASSEHEILGEGSTGHAAYEAALAALELRRAN</sequence>
<feature type="signal peptide" evidence="7">
    <location>
        <begin position="1"/>
        <end position="24"/>
    </location>
</feature>
<evidence type="ECO:0000313" key="10">
    <source>
        <dbReference type="Proteomes" id="UP000622317"/>
    </source>
</evidence>
<feature type="chain" id="PRO_5038032650" evidence="7">
    <location>
        <begin position="25"/>
        <end position="485"/>
    </location>
</feature>